<evidence type="ECO:0000313" key="2">
    <source>
        <dbReference type="Proteomes" id="UP000501690"/>
    </source>
</evidence>
<protein>
    <submittedName>
        <fullName evidence="1">Uncharacterized protein</fullName>
    </submittedName>
</protein>
<gene>
    <name evidence="1" type="ORF">DEO72_LG3g633</name>
</gene>
<dbReference type="Proteomes" id="UP000501690">
    <property type="component" value="Linkage Group LG3"/>
</dbReference>
<name>A0A4D6LC11_VIGUN</name>
<keyword evidence="2" id="KW-1185">Reference proteome</keyword>
<sequence length="74" mass="8239">MLIFFSTHLQHQVASQHGGPLSIFMLQICSNKAIDEVRGRSNSGPMKMCGIVVVLLEERIEDENDDVASFDVAY</sequence>
<reference evidence="1 2" key="1">
    <citation type="submission" date="2019-04" db="EMBL/GenBank/DDBJ databases">
        <title>An improved genome assembly and genetic linkage map for asparagus bean, Vigna unguiculata ssp. sesquipedialis.</title>
        <authorList>
            <person name="Xia Q."/>
            <person name="Zhang R."/>
            <person name="Dong Y."/>
        </authorList>
    </citation>
    <scope>NUCLEOTIDE SEQUENCE [LARGE SCALE GENOMIC DNA]</scope>
    <source>
        <tissue evidence="1">Leaf</tissue>
    </source>
</reference>
<dbReference type="AlphaFoldDB" id="A0A4D6LC11"/>
<proteinExistence type="predicted"/>
<accession>A0A4D6LC11</accession>
<evidence type="ECO:0000313" key="1">
    <source>
        <dbReference type="EMBL" id="QCD86112.1"/>
    </source>
</evidence>
<organism evidence="1 2">
    <name type="scientific">Vigna unguiculata</name>
    <name type="common">Cowpea</name>
    <dbReference type="NCBI Taxonomy" id="3917"/>
    <lineage>
        <taxon>Eukaryota</taxon>
        <taxon>Viridiplantae</taxon>
        <taxon>Streptophyta</taxon>
        <taxon>Embryophyta</taxon>
        <taxon>Tracheophyta</taxon>
        <taxon>Spermatophyta</taxon>
        <taxon>Magnoliopsida</taxon>
        <taxon>eudicotyledons</taxon>
        <taxon>Gunneridae</taxon>
        <taxon>Pentapetalae</taxon>
        <taxon>rosids</taxon>
        <taxon>fabids</taxon>
        <taxon>Fabales</taxon>
        <taxon>Fabaceae</taxon>
        <taxon>Papilionoideae</taxon>
        <taxon>50 kb inversion clade</taxon>
        <taxon>NPAAA clade</taxon>
        <taxon>indigoferoid/millettioid clade</taxon>
        <taxon>Phaseoleae</taxon>
        <taxon>Vigna</taxon>
    </lineage>
</organism>
<dbReference type="EMBL" id="CP039347">
    <property type="protein sequence ID" value="QCD86112.1"/>
    <property type="molecule type" value="Genomic_DNA"/>
</dbReference>